<comment type="similarity">
    <text evidence="2 7">Belongs to the glycosyl hydrolase 31 family.</text>
</comment>
<dbReference type="SUPFAM" id="SSF51445">
    <property type="entry name" value="(Trans)glycosidases"/>
    <property type="match status" value="1"/>
</dbReference>
<reference evidence="9" key="2">
    <citation type="submission" date="2025-09" db="UniProtKB">
        <authorList>
            <consortium name="Ensembl"/>
        </authorList>
    </citation>
    <scope>IDENTIFICATION</scope>
</reference>
<dbReference type="AlphaFoldDB" id="A0A3B4B102"/>
<comment type="caution">
    <text evidence="6">Lacks conserved residue(s) required for the propagation of feature annotation.</text>
</comment>
<sequence length="373" mass="43196">NADETKCKARGCLWEPSNLERVPWCFYPQDYGYTFTTFSQTDSGITLDISRNAKHKSTNRPGSPDINNLRVQVFYLSSDMLRFKIWDPATERYEVPVPLNVPANPETDENKRMYKVELTNNPFGIRVIRKSTGTAIWDSSVPGFTFSDLFIQVSTKLSSEFVYGFGETEHPTYKHNFNYHTWGMFAKDQPPGVNVTFQPTPAITYRTLGGILDFFMVLGPTPEMVVEEYTALIGRPVLPAYWSLGFQLCRYGYANDTEIKNLYEDMKAAGIPYDVQYGDIDYMERQLDFVLDEVNFKGLPALVDSMRAEGMRFIFILLYRAYAAFPDFFRTSTALWWQKEISDFYNVVKFDGIWIVSKIILKYDRTKYYSNPM</sequence>
<evidence type="ECO:0000313" key="10">
    <source>
        <dbReference type="Proteomes" id="UP000261520"/>
    </source>
</evidence>
<keyword evidence="3" id="KW-0472">Membrane</keyword>
<dbReference type="InterPro" id="IPR044913">
    <property type="entry name" value="P_trefoil_dom_sf"/>
</dbReference>
<dbReference type="STRING" id="409849.ENSPMGP00000023237"/>
<keyword evidence="7" id="KW-0326">Glycosidase</keyword>
<accession>A0A3B4B102</accession>
<evidence type="ECO:0000313" key="9">
    <source>
        <dbReference type="Ensembl" id="ENSPMGP00000023237.1"/>
    </source>
</evidence>
<dbReference type="SUPFAM" id="SSF74650">
    <property type="entry name" value="Galactose mutarotase-like"/>
    <property type="match status" value="1"/>
</dbReference>
<dbReference type="CDD" id="cd14752">
    <property type="entry name" value="GH31_N"/>
    <property type="match status" value="1"/>
</dbReference>
<dbReference type="Ensembl" id="ENSPMGT00000024755.1">
    <property type="protein sequence ID" value="ENSPMGP00000023237.1"/>
    <property type="gene ID" value="ENSPMGG00000018794.1"/>
</dbReference>
<evidence type="ECO:0000256" key="2">
    <source>
        <dbReference type="ARBA" id="ARBA00007806"/>
    </source>
</evidence>
<dbReference type="Proteomes" id="UP000261520">
    <property type="component" value="Unplaced"/>
</dbReference>
<proteinExistence type="inferred from homology"/>
<evidence type="ECO:0000256" key="4">
    <source>
        <dbReference type="ARBA" id="ARBA00023157"/>
    </source>
</evidence>
<evidence type="ECO:0000259" key="8">
    <source>
        <dbReference type="PROSITE" id="PS51448"/>
    </source>
</evidence>
<dbReference type="Pfam" id="PF01055">
    <property type="entry name" value="Glyco_hydro_31_2nd"/>
    <property type="match status" value="1"/>
</dbReference>
<dbReference type="PANTHER" id="PTHR22762">
    <property type="entry name" value="ALPHA-GLUCOSIDASE"/>
    <property type="match status" value="1"/>
</dbReference>
<dbReference type="InterPro" id="IPR011013">
    <property type="entry name" value="Gal_mutarotase_sf_dom"/>
</dbReference>
<dbReference type="PROSITE" id="PS51448">
    <property type="entry name" value="P_TREFOIL_2"/>
    <property type="match status" value="1"/>
</dbReference>
<dbReference type="InterPro" id="IPR017853">
    <property type="entry name" value="GH"/>
</dbReference>
<dbReference type="Gene3D" id="2.60.40.1760">
    <property type="entry name" value="glycosyl hydrolase (family 31)"/>
    <property type="match status" value="2"/>
</dbReference>
<name>A0A3B4B102_9GOBI</name>
<dbReference type="GO" id="GO:0005975">
    <property type="term" value="P:carbohydrate metabolic process"/>
    <property type="evidence" value="ECO:0007669"/>
    <property type="project" value="InterPro"/>
</dbReference>
<dbReference type="InterPro" id="IPR000322">
    <property type="entry name" value="Glyco_hydro_31_TIM"/>
</dbReference>
<keyword evidence="10" id="KW-1185">Reference proteome</keyword>
<evidence type="ECO:0000256" key="6">
    <source>
        <dbReference type="PROSITE-ProRule" id="PRU00779"/>
    </source>
</evidence>
<protein>
    <recommendedName>
        <fullName evidence="8">P-type domain-containing protein</fullName>
    </recommendedName>
</protein>
<dbReference type="GO" id="GO:0004558">
    <property type="term" value="F:alpha-1,4-glucosidase activity"/>
    <property type="evidence" value="ECO:0007669"/>
    <property type="project" value="TreeGrafter"/>
</dbReference>
<dbReference type="GO" id="GO:0030246">
    <property type="term" value="F:carbohydrate binding"/>
    <property type="evidence" value="ECO:0007669"/>
    <property type="project" value="InterPro"/>
</dbReference>
<keyword evidence="4" id="KW-1015">Disulfide bond</keyword>
<dbReference type="PANTHER" id="PTHR22762:SF133">
    <property type="entry name" value="P-TYPE DOMAIN-CONTAINING PROTEIN"/>
    <property type="match status" value="1"/>
</dbReference>
<comment type="subcellular location">
    <subcellularLocation>
        <location evidence="1">Membrane</location>
    </subcellularLocation>
</comment>
<dbReference type="Gene3D" id="4.10.110.10">
    <property type="entry name" value="Spasmolytic Protein, domain 1"/>
    <property type="match status" value="1"/>
</dbReference>
<keyword evidence="5" id="KW-0325">Glycoprotein</keyword>
<evidence type="ECO:0000256" key="3">
    <source>
        <dbReference type="ARBA" id="ARBA00023136"/>
    </source>
</evidence>
<dbReference type="Pfam" id="PF00088">
    <property type="entry name" value="Trefoil"/>
    <property type="match status" value="1"/>
</dbReference>
<organism evidence="9 10">
    <name type="scientific">Periophthalmus magnuspinnatus</name>
    <dbReference type="NCBI Taxonomy" id="409849"/>
    <lineage>
        <taxon>Eukaryota</taxon>
        <taxon>Metazoa</taxon>
        <taxon>Chordata</taxon>
        <taxon>Craniata</taxon>
        <taxon>Vertebrata</taxon>
        <taxon>Euteleostomi</taxon>
        <taxon>Actinopterygii</taxon>
        <taxon>Neopterygii</taxon>
        <taxon>Teleostei</taxon>
        <taxon>Neoteleostei</taxon>
        <taxon>Acanthomorphata</taxon>
        <taxon>Gobiaria</taxon>
        <taxon>Gobiiformes</taxon>
        <taxon>Gobioidei</taxon>
        <taxon>Gobiidae</taxon>
        <taxon>Oxudercinae</taxon>
        <taxon>Periophthalmus</taxon>
    </lineage>
</organism>
<dbReference type="CDD" id="cd00111">
    <property type="entry name" value="Trefoil"/>
    <property type="match status" value="1"/>
</dbReference>
<dbReference type="Gene3D" id="3.20.20.80">
    <property type="entry name" value="Glycosidases"/>
    <property type="match status" value="2"/>
</dbReference>
<keyword evidence="7" id="KW-0378">Hydrolase</keyword>
<evidence type="ECO:0000256" key="1">
    <source>
        <dbReference type="ARBA" id="ARBA00004370"/>
    </source>
</evidence>
<dbReference type="GO" id="GO:0016020">
    <property type="term" value="C:membrane"/>
    <property type="evidence" value="ECO:0007669"/>
    <property type="project" value="UniProtKB-SubCell"/>
</dbReference>
<dbReference type="InterPro" id="IPR000519">
    <property type="entry name" value="P_trefoil_dom"/>
</dbReference>
<feature type="domain" description="P-type" evidence="8">
    <location>
        <begin position="1"/>
        <end position="29"/>
    </location>
</feature>
<reference evidence="9" key="1">
    <citation type="submission" date="2025-08" db="UniProtKB">
        <authorList>
            <consortium name="Ensembl"/>
        </authorList>
    </citation>
    <scope>IDENTIFICATION</scope>
</reference>
<evidence type="ECO:0000256" key="5">
    <source>
        <dbReference type="ARBA" id="ARBA00023180"/>
    </source>
</evidence>
<evidence type="ECO:0000256" key="7">
    <source>
        <dbReference type="RuleBase" id="RU361185"/>
    </source>
</evidence>